<evidence type="ECO:0000313" key="2">
    <source>
        <dbReference type="EMBL" id="SFS78568.1"/>
    </source>
</evidence>
<evidence type="ECO:0000313" key="3">
    <source>
        <dbReference type="Proteomes" id="UP000199312"/>
    </source>
</evidence>
<evidence type="ECO:0000259" key="1">
    <source>
        <dbReference type="Pfam" id="PF00535"/>
    </source>
</evidence>
<protein>
    <submittedName>
        <fullName evidence="2">Glycosyl transferase family 2</fullName>
    </submittedName>
</protein>
<dbReference type="InterPro" id="IPR029044">
    <property type="entry name" value="Nucleotide-diphossugar_trans"/>
</dbReference>
<dbReference type="CDD" id="cd00761">
    <property type="entry name" value="Glyco_tranf_GTA_type"/>
    <property type="match status" value="1"/>
</dbReference>
<name>A0A1I6SP43_9FLAO</name>
<gene>
    <name evidence="2" type="ORF">SAMN04488006_0006</name>
</gene>
<accession>A0A1I6SP43</accession>
<reference evidence="3" key="1">
    <citation type="submission" date="2016-10" db="EMBL/GenBank/DDBJ databases">
        <authorList>
            <person name="Varghese N."/>
            <person name="Submissions S."/>
        </authorList>
    </citation>
    <scope>NUCLEOTIDE SEQUENCE [LARGE SCALE GENOMIC DNA]</scope>
    <source>
        <strain evidence="3">DSM 24450</strain>
    </source>
</reference>
<dbReference type="Pfam" id="PF00535">
    <property type="entry name" value="Glycos_transf_2"/>
    <property type="match status" value="1"/>
</dbReference>
<sequence>MLAIVIPFFKLIYFNDTLKSLANQTDKRFKVYIGDDASPENPLDLLEHYKGTFDFEYKRFETNLGGLSLTKQWERCIEMIDNEEWIMLLGDDDYLDENVVASWYYNFKNFESKTSVVRFATIVVNEKTNRISKIHKHPIWESSIDSFWRRYEGKTRSTLSEYIFSKNKYLEFGFRNYPLAWHSDDMAWLVFTNAGNIFTINESVVFYRFSEISLSGKKMNQNLKDKASYLFYKDIIEQFLTEFDLNKKLDLILEYEITIKKINILSNNDWYYILKLYMKYFKLIPFLKFVRRFLIDFNKK</sequence>
<organism evidence="2 3">
    <name type="scientific">Lutibacter maritimus</name>
    <dbReference type="NCBI Taxonomy" id="593133"/>
    <lineage>
        <taxon>Bacteria</taxon>
        <taxon>Pseudomonadati</taxon>
        <taxon>Bacteroidota</taxon>
        <taxon>Flavobacteriia</taxon>
        <taxon>Flavobacteriales</taxon>
        <taxon>Flavobacteriaceae</taxon>
        <taxon>Lutibacter</taxon>
    </lineage>
</organism>
<dbReference type="InterPro" id="IPR001173">
    <property type="entry name" value="Glyco_trans_2-like"/>
</dbReference>
<keyword evidence="2" id="KW-0808">Transferase</keyword>
<dbReference type="EMBL" id="FOZP01000010">
    <property type="protein sequence ID" value="SFS78568.1"/>
    <property type="molecule type" value="Genomic_DNA"/>
</dbReference>
<feature type="domain" description="Glycosyltransferase 2-like" evidence="1">
    <location>
        <begin position="13"/>
        <end position="140"/>
    </location>
</feature>
<dbReference type="Proteomes" id="UP000199312">
    <property type="component" value="Unassembled WGS sequence"/>
</dbReference>
<dbReference type="RefSeq" id="WP_090230013.1">
    <property type="nucleotide sequence ID" value="NZ_FOZP01000010.1"/>
</dbReference>
<proteinExistence type="predicted"/>
<dbReference type="STRING" id="593133.SAMN04488006_0006"/>
<dbReference type="GO" id="GO:0016740">
    <property type="term" value="F:transferase activity"/>
    <property type="evidence" value="ECO:0007669"/>
    <property type="project" value="UniProtKB-KW"/>
</dbReference>
<dbReference type="OrthoDB" id="1374586at2"/>
<dbReference type="SUPFAM" id="SSF53448">
    <property type="entry name" value="Nucleotide-diphospho-sugar transferases"/>
    <property type="match status" value="1"/>
</dbReference>
<dbReference type="Gene3D" id="3.90.550.10">
    <property type="entry name" value="Spore Coat Polysaccharide Biosynthesis Protein SpsA, Chain A"/>
    <property type="match status" value="1"/>
</dbReference>
<keyword evidence="3" id="KW-1185">Reference proteome</keyword>
<dbReference type="AlphaFoldDB" id="A0A1I6SP43"/>